<sequence length="108" mass="12199">MKIIKSVSPTSVTGINSEPSEKTFVSNGVEEMKATESNCVYLVEKTENNNKEVQDLMKKNKGVQSEKDIACNKLARMFPKIIRATTMSYEFKKEEGEAVSRRYGKVNK</sequence>
<evidence type="ECO:0000313" key="1">
    <source>
        <dbReference type="EMBL" id="CAF2966678.1"/>
    </source>
</evidence>
<evidence type="ECO:0000313" key="2">
    <source>
        <dbReference type="Proteomes" id="UP000675881"/>
    </source>
</evidence>
<dbReference type="Proteomes" id="UP000675881">
    <property type="component" value="Chromosome 6"/>
</dbReference>
<accession>A0A7R8D148</accession>
<gene>
    <name evidence="1" type="ORF">LSAA_11706</name>
</gene>
<proteinExistence type="predicted"/>
<keyword evidence="2" id="KW-1185">Reference proteome</keyword>
<organism evidence="1 2">
    <name type="scientific">Lepeophtheirus salmonis</name>
    <name type="common">Salmon louse</name>
    <name type="synonym">Caligus salmonis</name>
    <dbReference type="NCBI Taxonomy" id="72036"/>
    <lineage>
        <taxon>Eukaryota</taxon>
        <taxon>Metazoa</taxon>
        <taxon>Ecdysozoa</taxon>
        <taxon>Arthropoda</taxon>
        <taxon>Crustacea</taxon>
        <taxon>Multicrustacea</taxon>
        <taxon>Hexanauplia</taxon>
        <taxon>Copepoda</taxon>
        <taxon>Siphonostomatoida</taxon>
        <taxon>Caligidae</taxon>
        <taxon>Lepeophtheirus</taxon>
    </lineage>
</organism>
<dbReference type="AlphaFoldDB" id="A0A7R8D148"/>
<name>A0A7R8D148_LEPSM</name>
<reference evidence="1" key="1">
    <citation type="submission" date="2021-02" db="EMBL/GenBank/DDBJ databases">
        <authorList>
            <person name="Bekaert M."/>
        </authorList>
    </citation>
    <scope>NUCLEOTIDE SEQUENCE</scope>
    <source>
        <strain evidence="1">IoA-00</strain>
    </source>
</reference>
<protein>
    <submittedName>
        <fullName evidence="1">(salmon louse) hypothetical protein</fullName>
    </submittedName>
</protein>
<dbReference type="EMBL" id="HG994585">
    <property type="protein sequence ID" value="CAF2966678.1"/>
    <property type="molecule type" value="Genomic_DNA"/>
</dbReference>